<protein>
    <submittedName>
        <fullName evidence="2">DinB family protein</fullName>
    </submittedName>
</protein>
<name>A0ABS3JIP9_9BACT</name>
<evidence type="ECO:0000259" key="1">
    <source>
        <dbReference type="Pfam" id="PF12867"/>
    </source>
</evidence>
<gene>
    <name evidence="2" type="ORF">J2I46_14880</name>
</gene>
<dbReference type="Proteomes" id="UP000664628">
    <property type="component" value="Unassembled WGS sequence"/>
</dbReference>
<dbReference type="InterPro" id="IPR034660">
    <property type="entry name" value="DinB/YfiT-like"/>
</dbReference>
<dbReference type="RefSeq" id="WP_207329837.1">
    <property type="nucleotide sequence ID" value="NZ_JAFMYW010000004.1"/>
</dbReference>
<dbReference type="SUPFAM" id="SSF109854">
    <property type="entry name" value="DinB/YfiT-like putative metalloenzymes"/>
    <property type="match status" value="1"/>
</dbReference>
<dbReference type="Pfam" id="PF12867">
    <property type="entry name" value="DinB_2"/>
    <property type="match status" value="1"/>
</dbReference>
<comment type="caution">
    <text evidence="2">The sequence shown here is derived from an EMBL/GenBank/DDBJ whole genome shotgun (WGS) entry which is preliminary data.</text>
</comment>
<organism evidence="2 3">
    <name type="scientific">Fibrella forsythiae</name>
    <dbReference type="NCBI Taxonomy" id="2817061"/>
    <lineage>
        <taxon>Bacteria</taxon>
        <taxon>Pseudomonadati</taxon>
        <taxon>Bacteroidota</taxon>
        <taxon>Cytophagia</taxon>
        <taxon>Cytophagales</taxon>
        <taxon>Spirosomataceae</taxon>
        <taxon>Fibrella</taxon>
    </lineage>
</organism>
<keyword evidence="3" id="KW-1185">Reference proteome</keyword>
<evidence type="ECO:0000313" key="3">
    <source>
        <dbReference type="Proteomes" id="UP000664628"/>
    </source>
</evidence>
<proteinExistence type="predicted"/>
<dbReference type="EMBL" id="JAFMYW010000004">
    <property type="protein sequence ID" value="MBO0949878.1"/>
    <property type="molecule type" value="Genomic_DNA"/>
</dbReference>
<dbReference type="Gene3D" id="1.20.120.450">
    <property type="entry name" value="dinb family like domain"/>
    <property type="match status" value="1"/>
</dbReference>
<accession>A0ABS3JIP9</accession>
<dbReference type="InterPro" id="IPR024775">
    <property type="entry name" value="DinB-like"/>
</dbReference>
<feature type="domain" description="DinB-like" evidence="1">
    <location>
        <begin position="15"/>
        <end position="167"/>
    </location>
</feature>
<reference evidence="2 3" key="1">
    <citation type="submission" date="2021-03" db="EMBL/GenBank/DDBJ databases">
        <title>Fibrella sp. HMF5405 genome sequencing and assembly.</title>
        <authorList>
            <person name="Kang H."/>
            <person name="Kim H."/>
            <person name="Bae S."/>
            <person name="Joh K."/>
        </authorList>
    </citation>
    <scope>NUCLEOTIDE SEQUENCE [LARGE SCALE GENOMIC DNA]</scope>
    <source>
        <strain evidence="2 3">HMF5405</strain>
    </source>
</reference>
<sequence length="171" mass="19175">MKIADLHTLMASEAADFSWFAAPLTESEFANRPNGRWSVGDTTQHLFLSARPVLRLMTGPREVFAQWGYAKGPSRTYEAIQEMYKQVLGEGIKAPANLSPRTDDVPADKATMLARLADTCLALAEQLTGWSEEELDRYQIPHPALGLISVREMLYFVKIHTRHHMAVLAAY</sequence>
<evidence type="ECO:0000313" key="2">
    <source>
        <dbReference type="EMBL" id="MBO0949878.1"/>
    </source>
</evidence>